<evidence type="ECO:0000313" key="5">
    <source>
        <dbReference type="Proteomes" id="UP000007303"/>
    </source>
</evidence>
<evidence type="ECO:0000256" key="1">
    <source>
        <dbReference type="ARBA" id="ARBA00022514"/>
    </source>
</evidence>
<dbReference type="SUPFAM" id="SSF54117">
    <property type="entry name" value="Interleukin 8-like chemokines"/>
    <property type="match status" value="1"/>
</dbReference>
<dbReference type="OMA" id="QIAVDCC"/>
<accession>H3DD35</accession>
<dbReference type="STRING" id="99883.ENSTNIP00000018428"/>
<feature type="transmembrane region" description="Helical" evidence="2">
    <location>
        <begin position="44"/>
        <end position="64"/>
    </location>
</feature>
<reference evidence="4" key="2">
    <citation type="submission" date="2025-08" db="UniProtKB">
        <authorList>
            <consortium name="Ensembl"/>
        </authorList>
    </citation>
    <scope>IDENTIFICATION</scope>
</reference>
<organism evidence="4 5">
    <name type="scientific">Tetraodon nigroviridis</name>
    <name type="common">Spotted green pufferfish</name>
    <name type="synonym">Chelonodon nigroviridis</name>
    <dbReference type="NCBI Taxonomy" id="99883"/>
    <lineage>
        <taxon>Eukaryota</taxon>
        <taxon>Metazoa</taxon>
        <taxon>Chordata</taxon>
        <taxon>Craniata</taxon>
        <taxon>Vertebrata</taxon>
        <taxon>Euteleostomi</taxon>
        <taxon>Actinopterygii</taxon>
        <taxon>Neopterygii</taxon>
        <taxon>Teleostei</taxon>
        <taxon>Neoteleostei</taxon>
        <taxon>Acanthomorphata</taxon>
        <taxon>Eupercaria</taxon>
        <taxon>Tetraodontiformes</taxon>
        <taxon>Tetradontoidea</taxon>
        <taxon>Tetraodontidae</taxon>
        <taxon>Tetraodon</taxon>
    </lineage>
</organism>
<proteinExistence type="predicted"/>
<sequence>MSTDLTFTFPRTAINALVPSPPHTPGEAAEPTTSERTRDMASRAAALLLLGLVCVQFAAAQVVLDCCRTKTSKLLPLQLIRSYSVQDAGAGCDISATVFVTKTGRQLCVSHPSEEKWVQKHIDALLRRKEKHAKTRVE</sequence>
<dbReference type="CDD" id="cd00169">
    <property type="entry name" value="Chemokine"/>
    <property type="match status" value="1"/>
</dbReference>
<keyword evidence="5" id="KW-1185">Reference proteome</keyword>
<feature type="domain" description="Chemokine interleukin-8-like" evidence="3">
    <location>
        <begin position="63"/>
        <end position="125"/>
    </location>
</feature>
<dbReference type="AlphaFoldDB" id="H3DD35"/>
<reference evidence="4" key="3">
    <citation type="submission" date="2025-09" db="UniProtKB">
        <authorList>
            <consortium name="Ensembl"/>
        </authorList>
    </citation>
    <scope>IDENTIFICATION</scope>
</reference>
<dbReference type="PANTHER" id="PTHR12015">
    <property type="entry name" value="SMALL INDUCIBLE CYTOKINE A"/>
    <property type="match status" value="1"/>
</dbReference>
<dbReference type="InterPro" id="IPR036048">
    <property type="entry name" value="Interleukin_8-like_sf"/>
</dbReference>
<dbReference type="GeneTree" id="ENSGT00990000203821"/>
<dbReference type="Ensembl" id="ENSTNIT00000018654.1">
    <property type="protein sequence ID" value="ENSTNIP00000018428.1"/>
    <property type="gene ID" value="ENSTNIG00000015364.1"/>
</dbReference>
<dbReference type="InParanoid" id="H3DD35"/>
<dbReference type="FunCoup" id="H3DD35">
    <property type="interactions" value="338"/>
</dbReference>
<dbReference type="HOGENOM" id="CLU_1854609_0_0_1"/>
<dbReference type="Gene3D" id="2.40.50.40">
    <property type="match status" value="1"/>
</dbReference>
<evidence type="ECO:0000259" key="3">
    <source>
        <dbReference type="SMART" id="SM00199"/>
    </source>
</evidence>
<keyword evidence="2" id="KW-1133">Transmembrane helix</keyword>
<dbReference type="InterPro" id="IPR001811">
    <property type="entry name" value="Chemokine_IL8-like_dom"/>
</dbReference>
<dbReference type="InterPro" id="IPR039809">
    <property type="entry name" value="Chemokine_b/g/d"/>
</dbReference>
<evidence type="ECO:0000256" key="2">
    <source>
        <dbReference type="SAM" id="Phobius"/>
    </source>
</evidence>
<keyword evidence="2" id="KW-0472">Membrane</keyword>
<dbReference type="GO" id="GO:0008009">
    <property type="term" value="F:chemokine activity"/>
    <property type="evidence" value="ECO:0007669"/>
    <property type="project" value="InterPro"/>
</dbReference>
<reference evidence="5" key="1">
    <citation type="journal article" date="2004" name="Nature">
        <title>Genome duplication in the teleost fish Tetraodon nigroviridis reveals the early vertebrate proto-karyotype.</title>
        <authorList>
            <person name="Jaillon O."/>
            <person name="Aury J.-M."/>
            <person name="Brunet F."/>
            <person name="Petit J.-L."/>
            <person name="Stange-Thomann N."/>
            <person name="Mauceli E."/>
            <person name="Bouneau L."/>
            <person name="Fischer C."/>
            <person name="Ozouf-Costaz C."/>
            <person name="Bernot A."/>
            <person name="Nicaud S."/>
            <person name="Jaffe D."/>
            <person name="Fisher S."/>
            <person name="Lutfalla G."/>
            <person name="Dossat C."/>
            <person name="Segurens B."/>
            <person name="Dasilva C."/>
            <person name="Salanoubat M."/>
            <person name="Levy M."/>
            <person name="Boudet N."/>
            <person name="Castellano S."/>
            <person name="Anthouard V."/>
            <person name="Jubin C."/>
            <person name="Castelli V."/>
            <person name="Katinka M."/>
            <person name="Vacherie B."/>
            <person name="Biemont C."/>
            <person name="Skalli Z."/>
            <person name="Cattolico L."/>
            <person name="Poulain J."/>
            <person name="De Berardinis V."/>
            <person name="Cruaud C."/>
            <person name="Duprat S."/>
            <person name="Brottier P."/>
            <person name="Coutanceau J.-P."/>
            <person name="Gouzy J."/>
            <person name="Parra G."/>
            <person name="Lardier G."/>
            <person name="Chapple C."/>
            <person name="McKernan K.J."/>
            <person name="McEwan P."/>
            <person name="Bosak S."/>
            <person name="Kellis M."/>
            <person name="Volff J.-N."/>
            <person name="Guigo R."/>
            <person name="Zody M.C."/>
            <person name="Mesirov J."/>
            <person name="Lindblad-Toh K."/>
            <person name="Birren B."/>
            <person name="Nusbaum C."/>
            <person name="Kahn D."/>
            <person name="Robinson-Rechavi M."/>
            <person name="Laudet V."/>
            <person name="Schachter V."/>
            <person name="Quetier F."/>
            <person name="Saurin W."/>
            <person name="Scarpelli C."/>
            <person name="Wincker P."/>
            <person name="Lander E.S."/>
            <person name="Weissenbach J."/>
            <person name="Roest Crollius H."/>
        </authorList>
    </citation>
    <scope>NUCLEOTIDE SEQUENCE [LARGE SCALE GENOMIC DNA]</scope>
</reference>
<keyword evidence="1" id="KW-0202">Cytokine</keyword>
<dbReference type="Pfam" id="PF00048">
    <property type="entry name" value="IL8"/>
    <property type="match status" value="1"/>
</dbReference>
<dbReference type="SMART" id="SM00199">
    <property type="entry name" value="SCY"/>
    <property type="match status" value="1"/>
</dbReference>
<keyword evidence="2" id="KW-0812">Transmembrane</keyword>
<dbReference type="Proteomes" id="UP000007303">
    <property type="component" value="Unassembled WGS sequence"/>
</dbReference>
<evidence type="ECO:0000313" key="4">
    <source>
        <dbReference type="Ensembl" id="ENSTNIP00000018428.1"/>
    </source>
</evidence>
<dbReference type="GO" id="GO:0006955">
    <property type="term" value="P:immune response"/>
    <property type="evidence" value="ECO:0007669"/>
    <property type="project" value="InterPro"/>
</dbReference>
<dbReference type="PANTHER" id="PTHR12015:SF108">
    <property type="entry name" value="C-C MOTIF CHEMOKINE 20"/>
    <property type="match status" value="1"/>
</dbReference>
<name>H3DD35_TETNG</name>
<dbReference type="GO" id="GO:0005615">
    <property type="term" value="C:extracellular space"/>
    <property type="evidence" value="ECO:0007669"/>
    <property type="project" value="UniProtKB-KW"/>
</dbReference>
<protein>
    <recommendedName>
        <fullName evidence="3">Chemokine interleukin-8-like domain-containing protein</fullName>
    </recommendedName>
</protein>